<dbReference type="SUPFAM" id="SSF55729">
    <property type="entry name" value="Acyl-CoA N-acyltransferases (Nat)"/>
    <property type="match status" value="1"/>
</dbReference>
<dbReference type="RefSeq" id="WP_344719511.1">
    <property type="nucleotide sequence ID" value="NZ_BAAAYG010000005.1"/>
</dbReference>
<dbReference type="Gene3D" id="3.40.630.30">
    <property type="match status" value="1"/>
</dbReference>
<dbReference type="EMBL" id="BAAAYG010000005">
    <property type="protein sequence ID" value="GAA3283851.1"/>
    <property type="molecule type" value="Genomic_DNA"/>
</dbReference>
<feature type="domain" description="N-acetyltransferase" evidence="1">
    <location>
        <begin position="99"/>
        <end position="239"/>
    </location>
</feature>
<organism evidence="2 3">
    <name type="scientific">Nesterenkonia halobia</name>
    <dbReference type="NCBI Taxonomy" id="37922"/>
    <lineage>
        <taxon>Bacteria</taxon>
        <taxon>Bacillati</taxon>
        <taxon>Actinomycetota</taxon>
        <taxon>Actinomycetes</taxon>
        <taxon>Micrococcales</taxon>
        <taxon>Micrococcaceae</taxon>
        <taxon>Nesterenkonia</taxon>
    </lineage>
</organism>
<accession>A0ABP6RG91</accession>
<name>A0ABP6RG91_9MICC</name>
<dbReference type="InterPro" id="IPR016181">
    <property type="entry name" value="Acyl_CoA_acyltransferase"/>
</dbReference>
<dbReference type="InterPro" id="IPR000182">
    <property type="entry name" value="GNAT_dom"/>
</dbReference>
<proteinExistence type="predicted"/>
<keyword evidence="3" id="KW-1185">Reference proteome</keyword>
<sequence>MPLTEHTRQIIRLAWARTLQLDDFDLERGDPGLRLEVVDDDAASLSFTRLFDRAVLSGPEPLLDRARSVPDEQLADETRLLALAAAEHPGARIAGETFLLCSEEPPEVPPSPVASGAISFEPEPVHALLEASPADDVAASGLPAAEWAATLVDESDGTPLTAAGRRVQQMLLGELGVLTAPAHRGRGLAAHVGAVAVEEAFVDGLVPQWRAAVEAPASRRLAHALGFVDIGARTTVTLT</sequence>
<evidence type="ECO:0000313" key="3">
    <source>
        <dbReference type="Proteomes" id="UP001501736"/>
    </source>
</evidence>
<gene>
    <name evidence="2" type="ORF">GCM10020260_13230</name>
</gene>
<protein>
    <recommendedName>
        <fullName evidence="1">N-acetyltransferase domain-containing protein</fullName>
    </recommendedName>
</protein>
<dbReference type="Proteomes" id="UP001501736">
    <property type="component" value="Unassembled WGS sequence"/>
</dbReference>
<comment type="caution">
    <text evidence="2">The sequence shown here is derived from an EMBL/GenBank/DDBJ whole genome shotgun (WGS) entry which is preliminary data.</text>
</comment>
<dbReference type="Pfam" id="PF12746">
    <property type="entry name" value="GNAT_acetyltran"/>
    <property type="match status" value="1"/>
</dbReference>
<evidence type="ECO:0000259" key="1">
    <source>
        <dbReference type="PROSITE" id="PS51186"/>
    </source>
</evidence>
<dbReference type="PROSITE" id="PS51186">
    <property type="entry name" value="GNAT"/>
    <property type="match status" value="1"/>
</dbReference>
<reference evidence="3" key="1">
    <citation type="journal article" date="2019" name="Int. J. Syst. Evol. Microbiol.">
        <title>The Global Catalogue of Microorganisms (GCM) 10K type strain sequencing project: providing services to taxonomists for standard genome sequencing and annotation.</title>
        <authorList>
            <consortium name="The Broad Institute Genomics Platform"/>
            <consortium name="The Broad Institute Genome Sequencing Center for Infectious Disease"/>
            <person name="Wu L."/>
            <person name="Ma J."/>
        </authorList>
    </citation>
    <scope>NUCLEOTIDE SEQUENCE [LARGE SCALE GENOMIC DNA]</scope>
    <source>
        <strain evidence="3">JCM 11483</strain>
    </source>
</reference>
<dbReference type="InterPro" id="IPR027365">
    <property type="entry name" value="GNAT_acetyltra_YdfB-like"/>
</dbReference>
<evidence type="ECO:0000313" key="2">
    <source>
        <dbReference type="EMBL" id="GAA3283851.1"/>
    </source>
</evidence>